<proteinExistence type="predicted"/>
<evidence type="ECO:0000256" key="13">
    <source>
        <dbReference type="PROSITE-ProRule" id="PRU00302"/>
    </source>
</evidence>
<evidence type="ECO:0000256" key="11">
    <source>
        <dbReference type="ARBA" id="ARBA00029855"/>
    </source>
</evidence>
<evidence type="ECO:0000256" key="7">
    <source>
        <dbReference type="ARBA" id="ARBA00022729"/>
    </source>
</evidence>
<keyword evidence="6" id="KW-0358">Heparin-binding</keyword>
<feature type="domain" description="Sushi" evidence="17">
    <location>
        <begin position="145"/>
        <end position="204"/>
    </location>
</feature>
<feature type="coiled-coil region" evidence="14">
    <location>
        <begin position="584"/>
        <end position="830"/>
    </location>
</feature>
<keyword evidence="8" id="KW-0677">Repeat</keyword>
<dbReference type="CDD" id="cd00033">
    <property type="entry name" value="CCP"/>
    <property type="match status" value="3"/>
</dbReference>
<evidence type="ECO:0000256" key="15">
    <source>
        <dbReference type="SAM" id="MobiDB-lite"/>
    </source>
</evidence>
<comment type="function">
    <text evidence="1">Binds to various kinds of negatively charged substances such as heparin, phospholipids, and dextran sulfate. May prevent activation of the intrinsic blood coagulation cascade by binding to phospholipids on the surface of damaged cells.</text>
</comment>
<dbReference type="EMBL" id="BAAFJT010000018">
    <property type="protein sequence ID" value="GAB0197644.1"/>
    <property type="molecule type" value="Genomic_DNA"/>
</dbReference>
<organism evidence="18 19">
    <name type="scientific">Grus japonensis</name>
    <name type="common">Japanese crane</name>
    <name type="synonym">Red-crowned crane</name>
    <dbReference type="NCBI Taxonomy" id="30415"/>
    <lineage>
        <taxon>Eukaryota</taxon>
        <taxon>Metazoa</taxon>
        <taxon>Chordata</taxon>
        <taxon>Craniata</taxon>
        <taxon>Vertebrata</taxon>
        <taxon>Euteleostomi</taxon>
        <taxon>Archelosauria</taxon>
        <taxon>Archosauria</taxon>
        <taxon>Dinosauria</taxon>
        <taxon>Saurischia</taxon>
        <taxon>Theropoda</taxon>
        <taxon>Coelurosauria</taxon>
        <taxon>Aves</taxon>
        <taxon>Neognathae</taxon>
        <taxon>Neoaves</taxon>
        <taxon>Gruiformes</taxon>
        <taxon>Gruidae</taxon>
        <taxon>Grus</taxon>
    </lineage>
</organism>
<reference evidence="18 19" key="1">
    <citation type="submission" date="2024-06" db="EMBL/GenBank/DDBJ databases">
        <title>The draft genome of Grus japonensis, version 3.</title>
        <authorList>
            <person name="Nabeshima K."/>
            <person name="Suzuki S."/>
            <person name="Onuma M."/>
        </authorList>
    </citation>
    <scope>NUCLEOTIDE SEQUENCE [LARGE SCALE GENOMIC DNA]</scope>
    <source>
        <strain evidence="18 19">451A</strain>
    </source>
</reference>
<evidence type="ECO:0000256" key="5">
    <source>
        <dbReference type="ARBA" id="ARBA00022659"/>
    </source>
</evidence>
<sequence length="1252" mass="145265">MNSLALFACVVALSSWALAAKVCPRPPEVLFATIDVNKSVYDVGEEIQYTCRPGFVPNNGQRKYTCLPTGKWPLNTLLCLPVTCAPPLVPEFGVLSYRRLKPGNIYNFLDTITFECVPPLALIGNETATCMANGNWSSIPECKAVTCSTPTGIENGFIDFAVRRTYHYNESVSFSCQSSYVLEGPKRSRCEKSGNWSTKPTCKGPCKIPVKKAVVLYNGEKKRVQNDLKEGIQHGETISFFCKNKEKSCAYTVAVPCVDGNLTLPACFKGANVHMLNLLSSLLKQKEGEKICDLVTLYSFKMNGEEEIWEKLDAEFDHCVVDMKPHVLKLQHRSERQRCALWIKKLCEPSGAGTGIVGRKNRNLYAKLLLHMLKRGVLEGPFTHKPEPGILKTLPSYMSIYFDEPNSTRVRSSSPDCLPDWVMGELGNSESKHEESWKISSKEESSLATPLTYGERFKYNEKPALRSHSMSPPHRTDEDNLATPLSDHRHKKTISLDDSDLEARLNSWNLGLENPRYLREKPMPVSLMTPKIGLGKRSTCRDEQALFRMHEKELDMKMKIAEGKFHEEKLKLQQKHDTDVQKILDRKNDEIEVLKSLYKNKQNEAEETIRKLEKKVQTLVRESQVIREAKEKQIVELKKMCEQSNDSLNNEWEKRLHNAVAEMEKEKFNIRKKHTEDMQELLEDTNARLSKMEEDYLEQIKSTNQTVKKLEARVQQLTVEAENSNLQRQKLSQDKTDAEQRYQAVCSELQEMKARHSSLQKDKDHIIQEYEENMQQLQSKYDVDINFIKEEHALSAAKASDVIEELQHSVSLLKQQLQDSEHQRQQQLRDQEYKLQQDKLHLERVYEKQIHGIRNDLDKERGDAQKKIRKLEETLKEKEEQLTRVTEVQRLQAQQADAALEEFKRQVELNSEKVYAEMKQQMEKVEADLSRSKSLREKQSKEFSWQLEELKQRYEQQIVELKLEHEQEKTHLFQQHNAEKDCLVRDHEREIEKLEKQLRAAMAEHESQTQECRKRDGQVICDMENQIHKLREELIQVNAQRKQQLLELSHQWEEEKQRAARDHETAVNKLKVEAEKMTLDLKKVHTAETEKALDKANSRLKQTEKEYSQKLAKSSQIIAELKTTISSLTEENSRQQLAAEQRLQEVVQKFEDKKQQLITDNDRAIKALQDEVESYRIQARAAEKKLQRRELENHEQVTHIRQEYESTLKGLMPASLRQELEDTIVSLKSQVNILQKRVSVLQEELNAYHARR</sequence>
<gene>
    <name evidence="18" type="ORF">GRJ2_002229800</name>
</gene>
<evidence type="ECO:0000256" key="3">
    <source>
        <dbReference type="ARBA" id="ARBA00020104"/>
    </source>
</evidence>
<evidence type="ECO:0000256" key="8">
    <source>
        <dbReference type="ARBA" id="ARBA00022737"/>
    </source>
</evidence>
<evidence type="ECO:0000256" key="14">
    <source>
        <dbReference type="SAM" id="Coils"/>
    </source>
</evidence>
<feature type="domain" description="Sushi" evidence="17">
    <location>
        <begin position="82"/>
        <end position="144"/>
    </location>
</feature>
<dbReference type="PROSITE" id="PS50923">
    <property type="entry name" value="SUSHI"/>
    <property type="match status" value="3"/>
</dbReference>
<feature type="coiled-coil region" evidence="14">
    <location>
        <begin position="1217"/>
        <end position="1251"/>
    </location>
</feature>
<dbReference type="Proteomes" id="UP001623348">
    <property type="component" value="Unassembled WGS sequence"/>
</dbReference>
<dbReference type="Pfam" id="PF00084">
    <property type="entry name" value="Sushi"/>
    <property type="match status" value="3"/>
</dbReference>
<dbReference type="InterPro" id="IPR035976">
    <property type="entry name" value="Sushi/SCR/CCP_sf"/>
</dbReference>
<feature type="chain" id="PRO_5044810166" description="Beta-2-glycoprotein 1" evidence="16">
    <location>
        <begin position="20"/>
        <end position="1252"/>
    </location>
</feature>
<feature type="signal peptide" evidence="16">
    <location>
        <begin position="1"/>
        <end position="19"/>
    </location>
</feature>
<dbReference type="InterPro" id="IPR027831">
    <property type="entry name" value="DUF4485"/>
</dbReference>
<dbReference type="InterPro" id="IPR000436">
    <property type="entry name" value="Sushi_SCR_CCP_dom"/>
</dbReference>
<keyword evidence="10" id="KW-0325">Glycoprotein</keyword>
<dbReference type="GO" id="GO:0008201">
    <property type="term" value="F:heparin binding"/>
    <property type="evidence" value="ECO:0007669"/>
    <property type="project" value="UniProtKB-KW"/>
</dbReference>
<dbReference type="PANTHER" id="PTHR18871:SF2">
    <property type="entry name" value="CENTROSOMAL PROTEIN OF 112 KDA"/>
    <property type="match status" value="1"/>
</dbReference>
<dbReference type="Gene3D" id="2.10.70.10">
    <property type="entry name" value="Complement Module, domain 1"/>
    <property type="match status" value="4"/>
</dbReference>
<dbReference type="SUPFAM" id="SSF57535">
    <property type="entry name" value="Complement control module/SCR domain"/>
    <property type="match status" value="4"/>
</dbReference>
<dbReference type="AlphaFoldDB" id="A0ABC9XJ55"/>
<keyword evidence="5 13" id="KW-0768">Sushi</keyword>
<evidence type="ECO:0000256" key="2">
    <source>
        <dbReference type="ARBA" id="ARBA00004613"/>
    </source>
</evidence>
<evidence type="ECO:0000256" key="1">
    <source>
        <dbReference type="ARBA" id="ARBA00003651"/>
    </source>
</evidence>
<protein>
    <recommendedName>
        <fullName evidence="3">Beta-2-glycoprotein 1</fullName>
    </recommendedName>
    <alternativeName>
        <fullName evidence="11">Apolipoprotein H</fullName>
    </alternativeName>
    <alternativeName>
        <fullName evidence="12">Beta-2-glycoprotein I</fullName>
    </alternativeName>
</protein>
<dbReference type="Pfam" id="PF14846">
    <property type="entry name" value="DUF4485"/>
    <property type="match status" value="1"/>
</dbReference>
<evidence type="ECO:0000256" key="9">
    <source>
        <dbReference type="ARBA" id="ARBA00023157"/>
    </source>
</evidence>
<evidence type="ECO:0000256" key="12">
    <source>
        <dbReference type="ARBA" id="ARBA00033414"/>
    </source>
</evidence>
<dbReference type="GO" id="GO:0005576">
    <property type="term" value="C:extracellular region"/>
    <property type="evidence" value="ECO:0007669"/>
    <property type="project" value="UniProtKB-SubCell"/>
</dbReference>
<dbReference type="InterPro" id="IPR015104">
    <property type="entry name" value="Sushi_2"/>
</dbReference>
<feature type="disulfide bond" evidence="13">
    <location>
        <begin position="23"/>
        <end position="66"/>
    </location>
</feature>
<name>A0ABC9XJ55_GRUJA</name>
<dbReference type="SMART" id="SM00032">
    <property type="entry name" value="CCP"/>
    <property type="match status" value="3"/>
</dbReference>
<comment type="caution">
    <text evidence="18">The sequence shown here is derived from an EMBL/GenBank/DDBJ whole genome shotgun (WGS) entry which is preliminary data.</text>
</comment>
<dbReference type="InterPro" id="IPR055310">
    <property type="entry name" value="CEP112"/>
</dbReference>
<evidence type="ECO:0000259" key="17">
    <source>
        <dbReference type="PROSITE" id="PS50923"/>
    </source>
</evidence>
<feature type="disulfide bond" evidence="13">
    <location>
        <begin position="147"/>
        <end position="190"/>
    </location>
</feature>
<feature type="domain" description="Sushi" evidence="17">
    <location>
        <begin position="21"/>
        <end position="81"/>
    </location>
</feature>
<comment type="caution">
    <text evidence="13">Lacks conserved residue(s) required for the propagation of feature annotation.</text>
</comment>
<keyword evidence="14" id="KW-0175">Coiled coil</keyword>
<evidence type="ECO:0000256" key="4">
    <source>
        <dbReference type="ARBA" id="ARBA00022525"/>
    </source>
</evidence>
<evidence type="ECO:0000256" key="10">
    <source>
        <dbReference type="ARBA" id="ARBA00023180"/>
    </source>
</evidence>
<feature type="region of interest" description="Disordered" evidence="15">
    <location>
        <begin position="464"/>
        <end position="491"/>
    </location>
</feature>
<evidence type="ECO:0000313" key="18">
    <source>
        <dbReference type="EMBL" id="GAB0197644.1"/>
    </source>
</evidence>
<evidence type="ECO:0000256" key="6">
    <source>
        <dbReference type="ARBA" id="ARBA00022674"/>
    </source>
</evidence>
<accession>A0ABC9XJ55</accession>
<comment type="subcellular location">
    <subcellularLocation>
        <location evidence="2">Secreted</location>
    </subcellularLocation>
</comment>
<feature type="coiled-coil region" evidence="14">
    <location>
        <begin position="854"/>
        <end position="1192"/>
    </location>
</feature>
<dbReference type="Pfam" id="PF09014">
    <property type="entry name" value="Sushi_2"/>
    <property type="match status" value="1"/>
</dbReference>
<keyword evidence="7 16" id="KW-0732">Signal</keyword>
<keyword evidence="19" id="KW-1185">Reference proteome</keyword>
<evidence type="ECO:0000313" key="19">
    <source>
        <dbReference type="Proteomes" id="UP001623348"/>
    </source>
</evidence>
<dbReference type="PANTHER" id="PTHR18871">
    <property type="entry name" value="CENTROSOMAL PROTEIN OF 112 KDA"/>
    <property type="match status" value="1"/>
</dbReference>
<keyword evidence="9 13" id="KW-1015">Disulfide bond</keyword>
<evidence type="ECO:0000256" key="16">
    <source>
        <dbReference type="SAM" id="SignalP"/>
    </source>
</evidence>
<keyword evidence="4" id="KW-0964">Secreted</keyword>